<dbReference type="EMBL" id="JAOPGA020001400">
    <property type="protein sequence ID" value="KAL0488065.1"/>
    <property type="molecule type" value="Genomic_DNA"/>
</dbReference>
<evidence type="ECO:0000256" key="1">
    <source>
        <dbReference type="ARBA" id="ARBA00023125"/>
    </source>
</evidence>
<dbReference type="InterPro" id="IPR052925">
    <property type="entry name" value="Phage_Integrase-like_Recomb"/>
</dbReference>
<evidence type="ECO:0000256" key="2">
    <source>
        <dbReference type="ARBA" id="ARBA00023172"/>
    </source>
</evidence>
<sequence>MENIRSGISDNQFEIWSVPSRTFCFNNRSTRGHSKILFKGRRHECHLGASFNRSRMGSRRIFRRVGINTRSTTNGKLLCTTTATHHENNSSHGENQKRRNNCGPKMAVRPMVASTNVHRRGLVRCQPYGGAPRGIGDAQKSGVGQMDCSQSTGSSILRNSVEATRRSLMTASLSKGTLKKYESEWNKFCSYCEFNDEQEMPASVDILESYMYFMLAEGRGASVNTMRAAVTYFHNKNNQYSPTNDPRIPIAAKLCLKHWKKNRKRLKRDPFPLVALKIYAKNRPPHTSEFIHSRNIALIANCFRGMMRAGEIVKTVRTSFSFQEDASYRYINWDLGVTKTDLEGVDSEVPLDEGSADSNICPYKSMKYYLEQYCLRFGEPEGNDRIFVKEDGSHMLTKDVTNIIKEMIWNAGLAVQCSAHSLRSGGATEAAKAGVPISVIMAIGRWKTDCVLRYIRAICGAAQNLSASMGM</sequence>
<dbReference type="GO" id="GO:0003677">
    <property type="term" value="F:DNA binding"/>
    <property type="evidence" value="ECO:0007669"/>
    <property type="project" value="UniProtKB-KW"/>
</dbReference>
<name>A0AAW2ZF34_9EUKA</name>
<proteinExistence type="predicted"/>
<keyword evidence="1" id="KW-0238">DNA-binding</keyword>
<dbReference type="Gene3D" id="1.10.150.130">
    <property type="match status" value="1"/>
</dbReference>
<feature type="domain" description="Tyr recombinase" evidence="3">
    <location>
        <begin position="261"/>
        <end position="471"/>
    </location>
</feature>
<protein>
    <recommendedName>
        <fullName evidence="3">Tyr recombinase domain-containing protein</fullName>
    </recommendedName>
</protein>
<keyword evidence="2" id="KW-0233">DNA recombination</keyword>
<evidence type="ECO:0000313" key="5">
    <source>
        <dbReference type="Proteomes" id="UP001431209"/>
    </source>
</evidence>
<dbReference type="InterPro" id="IPR011010">
    <property type="entry name" value="DNA_brk_join_enz"/>
</dbReference>
<dbReference type="Gene3D" id="1.10.443.10">
    <property type="entry name" value="Intergrase catalytic core"/>
    <property type="match status" value="1"/>
</dbReference>
<gene>
    <name evidence="4" type="ORF">AKO1_013904</name>
</gene>
<dbReference type="AlphaFoldDB" id="A0AAW2ZF34"/>
<evidence type="ECO:0000259" key="3">
    <source>
        <dbReference type="PROSITE" id="PS51898"/>
    </source>
</evidence>
<dbReference type="PANTHER" id="PTHR34605">
    <property type="entry name" value="PHAGE_INTEGRASE DOMAIN-CONTAINING PROTEIN"/>
    <property type="match status" value="1"/>
</dbReference>
<dbReference type="InterPro" id="IPR013762">
    <property type="entry name" value="Integrase-like_cat_sf"/>
</dbReference>
<comment type="caution">
    <text evidence="4">The sequence shown here is derived from an EMBL/GenBank/DDBJ whole genome shotgun (WGS) entry which is preliminary data.</text>
</comment>
<dbReference type="SUPFAM" id="SSF47823">
    <property type="entry name" value="lambda integrase-like, N-terminal domain"/>
    <property type="match status" value="1"/>
</dbReference>
<dbReference type="InterPro" id="IPR010998">
    <property type="entry name" value="Integrase_recombinase_N"/>
</dbReference>
<reference evidence="4 5" key="1">
    <citation type="submission" date="2024-03" db="EMBL/GenBank/DDBJ databases">
        <title>The Acrasis kona genome and developmental transcriptomes reveal deep origins of eukaryotic multicellular pathways.</title>
        <authorList>
            <person name="Sheikh S."/>
            <person name="Fu C.-J."/>
            <person name="Brown M.W."/>
            <person name="Baldauf S.L."/>
        </authorList>
    </citation>
    <scope>NUCLEOTIDE SEQUENCE [LARGE SCALE GENOMIC DNA]</scope>
    <source>
        <strain evidence="4 5">ATCC MYA-3509</strain>
    </source>
</reference>
<dbReference type="PROSITE" id="PS51898">
    <property type="entry name" value="TYR_RECOMBINASE"/>
    <property type="match status" value="1"/>
</dbReference>
<keyword evidence="5" id="KW-1185">Reference proteome</keyword>
<dbReference type="InterPro" id="IPR002104">
    <property type="entry name" value="Integrase_catalytic"/>
</dbReference>
<dbReference type="SUPFAM" id="SSF56349">
    <property type="entry name" value="DNA breaking-rejoining enzymes"/>
    <property type="match status" value="1"/>
</dbReference>
<dbReference type="Pfam" id="PF00589">
    <property type="entry name" value="Phage_integrase"/>
    <property type="match status" value="1"/>
</dbReference>
<dbReference type="Proteomes" id="UP001431209">
    <property type="component" value="Unassembled WGS sequence"/>
</dbReference>
<dbReference type="GO" id="GO:0015074">
    <property type="term" value="P:DNA integration"/>
    <property type="evidence" value="ECO:0007669"/>
    <property type="project" value="InterPro"/>
</dbReference>
<evidence type="ECO:0000313" key="4">
    <source>
        <dbReference type="EMBL" id="KAL0488065.1"/>
    </source>
</evidence>
<dbReference type="GO" id="GO:0006310">
    <property type="term" value="P:DNA recombination"/>
    <property type="evidence" value="ECO:0007669"/>
    <property type="project" value="UniProtKB-KW"/>
</dbReference>
<organism evidence="4 5">
    <name type="scientific">Acrasis kona</name>
    <dbReference type="NCBI Taxonomy" id="1008807"/>
    <lineage>
        <taxon>Eukaryota</taxon>
        <taxon>Discoba</taxon>
        <taxon>Heterolobosea</taxon>
        <taxon>Tetramitia</taxon>
        <taxon>Eutetramitia</taxon>
        <taxon>Acrasidae</taxon>
        <taxon>Acrasis</taxon>
    </lineage>
</organism>
<accession>A0AAW2ZF34</accession>
<dbReference type="PANTHER" id="PTHR34605:SF4">
    <property type="entry name" value="DNA ADENINE METHYLTRANSFERASE"/>
    <property type="match status" value="1"/>
</dbReference>